<keyword evidence="2 5" id="KW-0808">Transferase</keyword>
<feature type="binding site" evidence="5">
    <location>
        <position position="311"/>
    </location>
    <ligand>
        <name>spermidine</name>
        <dbReference type="ChEBI" id="CHEBI:57834"/>
    </ligand>
</feature>
<feature type="transmembrane region" description="Helical" evidence="5">
    <location>
        <begin position="182"/>
        <end position="204"/>
    </location>
</feature>
<dbReference type="HAMAP" id="MF_00198">
    <property type="entry name" value="Spermidine_synth"/>
    <property type="match status" value="1"/>
</dbReference>
<comment type="catalytic activity">
    <reaction evidence="5">
        <text>S-adenosyl 3-(methylsulfanyl)propylamine + putrescine = S-methyl-5'-thioadenosine + spermidine + H(+)</text>
        <dbReference type="Rhea" id="RHEA:12721"/>
        <dbReference type="ChEBI" id="CHEBI:15378"/>
        <dbReference type="ChEBI" id="CHEBI:17509"/>
        <dbReference type="ChEBI" id="CHEBI:57443"/>
        <dbReference type="ChEBI" id="CHEBI:57834"/>
        <dbReference type="ChEBI" id="CHEBI:326268"/>
        <dbReference type="EC" id="2.5.1.16"/>
    </reaction>
</comment>
<sequence length="521" mass="57655">MNADRMSSVANSFSEPASPQPTLKAPLLFISVLLIASCGLIYELVAGTLSSYLLGDSVTQFSTVIGVYLSAMGLGSWLSKFLQRGLARRFVDLELAVALVGGCSAPILFQAFAHTHAFRVVLYGVVMAVGTLVGLEIPILMRILKDQVRFKDLIASVLTLDYVGALFASILFPLLFMPKLGLVRTSLLFGLLNASVGLWSTYLLQSQLGPTRLIRLRCLAVMALLAVGLGFAGKFTLAMEEEIFADEIVYAKDSAYQRIVLTRGRGSFQLFLNGNLQFSSADEYRYHEALVHPAFGLRPDAKRVLICGGGDGLAVREVLKHPSVQEIVLVDLDPAMTDMARRQPMVRQLNGASLDDPRVKIINADAMVWLQETSGPPFDMAYVDFPDPNTYALGKLYTARFYRLLQRRLTDDAMITVQSTSPLMARQSFWCIAATMEAAGLKVRPYHLAVPSFGVWGFALASRRDFDVPTRVLPGLRHLSDEATAAMFAFPKDMDRVPTEVNRLDNQVLVHLYAREWRRWS</sequence>
<feature type="binding site" evidence="5">
    <location>
        <begin position="365"/>
        <end position="366"/>
    </location>
    <ligand>
        <name>S-methyl-5'-thioadenosine</name>
        <dbReference type="ChEBI" id="CHEBI:17509"/>
    </ligand>
</feature>
<gene>
    <name evidence="9" type="primary">speE1</name>
    <name evidence="5" type="synonym">speE</name>
    <name evidence="9" type="ORF">GETHLI_03760</name>
</gene>
<keyword evidence="10" id="KW-1185">Reference proteome</keyword>
<evidence type="ECO:0000256" key="3">
    <source>
        <dbReference type="ARBA" id="ARBA00023066"/>
    </source>
</evidence>
<comment type="subcellular location">
    <subcellularLocation>
        <location evidence="5">Cell membrane</location>
        <topology evidence="5">Multi-pass membrane protein</topology>
    </subcellularLocation>
</comment>
<evidence type="ECO:0000256" key="5">
    <source>
        <dbReference type="HAMAP-Rule" id="MF_00198"/>
    </source>
</evidence>
<feature type="transmembrane region" description="Helical" evidence="5">
    <location>
        <begin position="216"/>
        <end position="237"/>
    </location>
</feature>
<feature type="binding site" evidence="5">
    <location>
        <position position="287"/>
    </location>
    <ligand>
        <name>spermidine</name>
        <dbReference type="ChEBI" id="CHEBI:57834"/>
    </ligand>
</feature>
<dbReference type="EMBL" id="BSDE01000001">
    <property type="protein sequence ID" value="GLH71874.1"/>
    <property type="molecule type" value="Genomic_DNA"/>
</dbReference>
<comment type="subunit">
    <text evidence="5">Homodimer or homotetramer.</text>
</comment>
<dbReference type="InterPro" id="IPR029063">
    <property type="entry name" value="SAM-dependent_MTases_sf"/>
</dbReference>
<feature type="active site" description="Proton acceptor" evidence="5 6">
    <location>
        <position position="384"/>
    </location>
</feature>
<evidence type="ECO:0000256" key="7">
    <source>
        <dbReference type="SAM" id="MobiDB-lite"/>
    </source>
</evidence>
<comment type="function">
    <text evidence="5">Catalyzes the irreversible transfer of a propylamine group from the amino donor S-adenosylmethioninamine (decarboxy-AdoMet) to putrescine (1,4-diaminobutane) to yield spermidine.</text>
</comment>
<comment type="pathway">
    <text evidence="5">Amine and polyamine biosynthesis; spermidine biosynthesis; spermidine from putrescine: step 1/1.</text>
</comment>
<dbReference type="InterPro" id="IPR030374">
    <property type="entry name" value="PABS"/>
</dbReference>
<feature type="domain" description="PABS" evidence="8">
    <location>
        <begin position="232"/>
        <end position="463"/>
    </location>
</feature>
<comment type="similarity">
    <text evidence="1 5">Belongs to the spermidine/spermine synthase family.</text>
</comment>
<feature type="binding site" evidence="5">
    <location>
        <position position="257"/>
    </location>
    <ligand>
        <name>S-methyl-5'-thioadenosine</name>
        <dbReference type="ChEBI" id="CHEBI:17509"/>
    </ligand>
</feature>
<keyword evidence="5" id="KW-1003">Cell membrane</keyword>
<keyword evidence="3 5" id="KW-0745">Spermidine biosynthesis</keyword>
<dbReference type="EC" id="2.5.1.16" evidence="5"/>
<feature type="transmembrane region" description="Helical" evidence="5">
    <location>
        <begin position="121"/>
        <end position="141"/>
    </location>
</feature>
<evidence type="ECO:0000256" key="6">
    <source>
        <dbReference type="PROSITE-ProRule" id="PRU00354"/>
    </source>
</evidence>
<dbReference type="NCBIfam" id="NF002956">
    <property type="entry name" value="PRK03612.1"/>
    <property type="match status" value="1"/>
</dbReference>
<accession>A0ABQ5QAM3</accession>
<dbReference type="Pfam" id="PF01564">
    <property type="entry name" value="Spermine_synth"/>
    <property type="match status" value="1"/>
</dbReference>
<keyword evidence="5" id="KW-1133">Transmembrane helix</keyword>
<evidence type="ECO:0000256" key="2">
    <source>
        <dbReference type="ARBA" id="ARBA00022679"/>
    </source>
</evidence>
<evidence type="ECO:0000313" key="10">
    <source>
        <dbReference type="Proteomes" id="UP001165069"/>
    </source>
</evidence>
<organism evidence="9 10">
    <name type="scientific">Geothrix limicola</name>
    <dbReference type="NCBI Taxonomy" id="2927978"/>
    <lineage>
        <taxon>Bacteria</taxon>
        <taxon>Pseudomonadati</taxon>
        <taxon>Acidobacteriota</taxon>
        <taxon>Holophagae</taxon>
        <taxon>Holophagales</taxon>
        <taxon>Holophagaceae</taxon>
        <taxon>Geothrix</taxon>
    </lineage>
</organism>
<proteinExistence type="inferred from homology"/>
<keyword evidence="5" id="KW-0812">Transmembrane</keyword>
<keyword evidence="4 5" id="KW-0620">Polyamine biosynthesis</keyword>
<keyword evidence="5" id="KW-0472">Membrane</keyword>
<dbReference type="PROSITE" id="PS51006">
    <property type="entry name" value="PABS_2"/>
    <property type="match status" value="1"/>
</dbReference>
<comment type="caution">
    <text evidence="5">Lacks conserved residue(s) required for the propagation of feature annotation.</text>
</comment>
<feature type="compositionally biased region" description="Polar residues" evidence="7">
    <location>
        <begin position="8"/>
        <end position="20"/>
    </location>
</feature>
<evidence type="ECO:0000313" key="9">
    <source>
        <dbReference type="EMBL" id="GLH71874.1"/>
    </source>
</evidence>
<feature type="transmembrane region" description="Helical" evidence="5">
    <location>
        <begin position="153"/>
        <end position="176"/>
    </location>
</feature>
<feature type="region of interest" description="Disordered" evidence="7">
    <location>
        <begin position="1"/>
        <end position="20"/>
    </location>
</feature>
<dbReference type="PANTHER" id="PTHR43317:SF1">
    <property type="entry name" value="THERMOSPERMINE SYNTHASE ACAULIS5"/>
    <property type="match status" value="1"/>
</dbReference>
<dbReference type="Gene3D" id="3.40.50.150">
    <property type="entry name" value="Vaccinia Virus protein VP39"/>
    <property type="match status" value="1"/>
</dbReference>
<feature type="transmembrane region" description="Helical" evidence="5">
    <location>
        <begin position="90"/>
        <end position="109"/>
    </location>
</feature>
<feature type="transmembrane region" description="Helical" evidence="5">
    <location>
        <begin position="58"/>
        <end position="78"/>
    </location>
</feature>
<dbReference type="SUPFAM" id="SSF53335">
    <property type="entry name" value="S-adenosyl-L-methionine-dependent methyltransferases"/>
    <property type="match status" value="1"/>
</dbReference>
<comment type="caution">
    <text evidence="9">The sequence shown here is derived from an EMBL/GenBank/DDBJ whole genome shotgun (WGS) entry which is preliminary data.</text>
</comment>
<feature type="transmembrane region" description="Helical" evidence="5">
    <location>
        <begin position="27"/>
        <end position="46"/>
    </location>
</feature>
<evidence type="ECO:0000256" key="4">
    <source>
        <dbReference type="ARBA" id="ARBA00023115"/>
    </source>
</evidence>
<evidence type="ECO:0000259" key="8">
    <source>
        <dbReference type="PROSITE" id="PS51006"/>
    </source>
</evidence>
<evidence type="ECO:0000256" key="1">
    <source>
        <dbReference type="ARBA" id="ARBA00007867"/>
    </source>
</evidence>
<dbReference type="Proteomes" id="UP001165069">
    <property type="component" value="Unassembled WGS sequence"/>
</dbReference>
<protein>
    <recommendedName>
        <fullName evidence="5">Polyamine aminopropyltransferase</fullName>
    </recommendedName>
    <alternativeName>
        <fullName evidence="5">Putrescine aminopropyltransferase</fullName>
        <shortName evidence="5">PAPT</shortName>
    </alternativeName>
    <alternativeName>
        <fullName evidence="5">Spermidine synthase</fullName>
        <shortName evidence="5">SPDS</shortName>
        <shortName evidence="5">SPDSY</shortName>
        <ecNumber evidence="5">2.5.1.16</ecNumber>
    </alternativeName>
</protein>
<dbReference type="PANTHER" id="PTHR43317">
    <property type="entry name" value="THERMOSPERMINE SYNTHASE ACAULIS5"/>
    <property type="match status" value="1"/>
</dbReference>
<feature type="binding site" evidence="5">
    <location>
        <position position="331"/>
    </location>
    <ligand>
        <name>S-methyl-5'-thioadenosine</name>
        <dbReference type="ChEBI" id="CHEBI:17509"/>
    </ligand>
</feature>
<dbReference type="CDD" id="cd02440">
    <property type="entry name" value="AdoMet_MTases"/>
    <property type="match status" value="1"/>
</dbReference>
<dbReference type="InterPro" id="IPR001045">
    <property type="entry name" value="Spermi_synthase"/>
</dbReference>
<name>A0ABQ5QAM3_9BACT</name>
<reference evidence="9 10" key="1">
    <citation type="journal article" date="2023" name="Antonie Van Leeuwenhoek">
        <title>Mesoterricola silvestris gen. nov., sp. nov., Mesoterricola sediminis sp. nov., Geothrix oryzae sp. nov., Geothrix edaphica sp. nov., Geothrix rubra sp. nov., and Geothrix limicola sp. nov., six novel members of Acidobacteriota isolated from soils.</title>
        <authorList>
            <person name="Itoh H."/>
            <person name="Sugisawa Y."/>
            <person name="Mise K."/>
            <person name="Xu Z."/>
            <person name="Kuniyasu M."/>
            <person name="Ushijima N."/>
            <person name="Kawano K."/>
            <person name="Kobayashi E."/>
            <person name="Shiratori Y."/>
            <person name="Masuda Y."/>
            <person name="Senoo K."/>
        </authorList>
    </citation>
    <scope>NUCLEOTIDE SEQUENCE [LARGE SCALE GENOMIC DNA]</scope>
    <source>
        <strain evidence="9 10">Red804</strain>
    </source>
</reference>